<dbReference type="CDD" id="cd11400">
    <property type="entry name" value="bHLHzip_Myc"/>
    <property type="match status" value="1"/>
</dbReference>
<keyword evidence="1" id="KW-0238">DNA-binding</keyword>
<feature type="region of interest" description="Disordered" evidence="2">
    <location>
        <begin position="318"/>
        <end position="401"/>
    </location>
</feature>
<accession>A0ABM1ML18</accession>
<evidence type="ECO:0000256" key="1">
    <source>
        <dbReference type="ARBA" id="ARBA00023125"/>
    </source>
</evidence>
<dbReference type="Pfam" id="PF00010">
    <property type="entry name" value="HLH"/>
    <property type="match status" value="1"/>
</dbReference>
<feature type="compositionally biased region" description="Low complexity" evidence="2">
    <location>
        <begin position="320"/>
        <end position="350"/>
    </location>
</feature>
<keyword evidence="4" id="KW-1185">Reference proteome</keyword>
<gene>
    <name evidence="5" type="primary">LOC108561707</name>
</gene>
<dbReference type="InterPro" id="IPR002418">
    <property type="entry name" value="Tscrpt_reg_Myc"/>
</dbReference>
<dbReference type="Gene3D" id="4.10.280.10">
    <property type="entry name" value="Helix-loop-helix DNA-binding domain"/>
    <property type="match status" value="1"/>
</dbReference>
<sequence>MPVKMDSIYYDDDDMVVGISESFANFAPNELLLSDDIWNKFDWPLEDVLNSFEDFGNLDRECSTLSSLKNNSEECEIRNHDCMWAGHCGSKEHPVDEPRAHSFKFIPTVANNNSSNNSALLTTTTSALTMINKNSAYSNPTGRSLLLKTQIKQQQQQQMLQQQQNAESIIPVLDSPPNSDDEEAKAKTVTLQLLQDAISECDSDLYDYFEDTDLLQVMDEQPKPKETPAPVPTQFTSDHCYHKDKNASMRMSSLGIETPSDSEEEIDVVSVGDHKQTVASSRMACVLPNNPTIRDKHQIQRTMASAMTKSGIKTMLPRKSAAGSADQGSSQLHQQQQQQQHRHYQQQQQQAKRRAMESTRGIKRAKHRSPPSSPYKKRSSYNHSSDSEPEPSEKRNLHNNMERQRRIDLRNAFEDLRVLVPEVSKRERAPKVVILREAASYCDQLGDISDSMNRDIDDLRRQQRFLRSRVSQLRLSLASKHR</sequence>
<proteinExistence type="predicted"/>
<feature type="domain" description="BHLH" evidence="3">
    <location>
        <begin position="393"/>
        <end position="445"/>
    </location>
</feature>
<evidence type="ECO:0000259" key="3">
    <source>
        <dbReference type="PROSITE" id="PS50888"/>
    </source>
</evidence>
<reference evidence="5" key="1">
    <citation type="submission" date="2025-08" db="UniProtKB">
        <authorList>
            <consortium name="RefSeq"/>
        </authorList>
    </citation>
    <scope>IDENTIFICATION</scope>
    <source>
        <tissue evidence="5">Whole Larva</tissue>
    </source>
</reference>
<evidence type="ECO:0000313" key="5">
    <source>
        <dbReference type="RefSeq" id="XP_017775268.1"/>
    </source>
</evidence>
<dbReference type="PROSITE" id="PS50888">
    <property type="entry name" value="BHLH"/>
    <property type="match status" value="1"/>
</dbReference>
<dbReference type="InterPro" id="IPR036638">
    <property type="entry name" value="HLH_DNA-bd_sf"/>
</dbReference>
<dbReference type="SUPFAM" id="SSF47459">
    <property type="entry name" value="HLH, helix-loop-helix DNA-binding domain"/>
    <property type="match status" value="1"/>
</dbReference>
<dbReference type="PANTHER" id="PTHR45851">
    <property type="entry name" value="MYC PROTO-ONCOGENE"/>
    <property type="match status" value="1"/>
</dbReference>
<feature type="compositionally biased region" description="Basic residues" evidence="2">
    <location>
        <begin position="361"/>
        <end position="380"/>
    </location>
</feature>
<dbReference type="RefSeq" id="XP_017775268.1">
    <property type="nucleotide sequence ID" value="XM_017919779.1"/>
</dbReference>
<name>A0ABM1ML18_NICVS</name>
<dbReference type="InterPro" id="IPR011598">
    <property type="entry name" value="bHLH_dom"/>
</dbReference>
<dbReference type="PRINTS" id="PR00044">
    <property type="entry name" value="LEUZIPPRMYC"/>
</dbReference>
<organism evidence="4 5">
    <name type="scientific">Nicrophorus vespilloides</name>
    <name type="common">Boreal carrion beetle</name>
    <dbReference type="NCBI Taxonomy" id="110193"/>
    <lineage>
        <taxon>Eukaryota</taxon>
        <taxon>Metazoa</taxon>
        <taxon>Ecdysozoa</taxon>
        <taxon>Arthropoda</taxon>
        <taxon>Hexapoda</taxon>
        <taxon>Insecta</taxon>
        <taxon>Pterygota</taxon>
        <taxon>Neoptera</taxon>
        <taxon>Endopterygota</taxon>
        <taxon>Coleoptera</taxon>
        <taxon>Polyphaga</taxon>
        <taxon>Staphyliniformia</taxon>
        <taxon>Silphidae</taxon>
        <taxon>Nicrophorinae</taxon>
        <taxon>Nicrophorus</taxon>
    </lineage>
</organism>
<feature type="compositionally biased region" description="Basic and acidic residues" evidence="2">
    <location>
        <begin position="391"/>
        <end position="401"/>
    </location>
</feature>
<dbReference type="Proteomes" id="UP000695000">
    <property type="component" value="Unplaced"/>
</dbReference>
<evidence type="ECO:0000256" key="2">
    <source>
        <dbReference type="SAM" id="MobiDB-lite"/>
    </source>
</evidence>
<evidence type="ECO:0000313" key="4">
    <source>
        <dbReference type="Proteomes" id="UP000695000"/>
    </source>
</evidence>
<protein>
    <submittedName>
        <fullName evidence="5">Myc proto-oncogene protein-like</fullName>
    </submittedName>
</protein>
<dbReference type="SMART" id="SM00353">
    <property type="entry name" value="HLH"/>
    <property type="match status" value="1"/>
</dbReference>
<dbReference type="InterPro" id="IPR050433">
    <property type="entry name" value="Myc_transcription_factors"/>
</dbReference>
<dbReference type="GeneID" id="108561707"/>